<dbReference type="RefSeq" id="XP_004185714.1">
    <property type="nucleotide sequence ID" value="XM_004185666.1"/>
</dbReference>
<evidence type="ECO:0000256" key="1">
    <source>
        <dbReference type="ARBA" id="ARBA00023002"/>
    </source>
</evidence>
<keyword evidence="1 3" id="KW-0560">Oxidoreductase</keyword>
<comment type="similarity">
    <text evidence="2">Belongs to the short-chain dehydrogenases/reductases (SDR) family.</text>
</comment>
<gene>
    <name evidence="3" type="ORF">EIN_296880</name>
</gene>
<dbReference type="Proteomes" id="UP000014680">
    <property type="component" value="Unassembled WGS sequence"/>
</dbReference>
<dbReference type="InterPro" id="IPR002347">
    <property type="entry name" value="SDR_fam"/>
</dbReference>
<proteinExistence type="inferred from homology"/>
<dbReference type="PRINTS" id="PR00081">
    <property type="entry name" value="GDHRDH"/>
</dbReference>
<dbReference type="Pfam" id="PF00106">
    <property type="entry name" value="adh_short"/>
    <property type="match status" value="1"/>
</dbReference>
<dbReference type="GO" id="GO:0004316">
    <property type="term" value="F:3-oxoacyl-[acyl-carrier-protein] reductase (NADPH) activity"/>
    <property type="evidence" value="ECO:0007669"/>
    <property type="project" value="UniProtKB-EC"/>
</dbReference>
<evidence type="ECO:0000313" key="3">
    <source>
        <dbReference type="EMBL" id="ELP86368.1"/>
    </source>
</evidence>
<sequence>MDLVSLLCISVFIAIFLVLVRLYAAGGVNHSHRDLTNKVIVVTGGTNGMGKLLVEQLADCGAQIISMSRNDTLAGKVIEEIKSVHKDCDLSHIHLDLNDMASVKKAAEELNTKVDHIDILVNNAGVMRVPYGKTAQGFEKQMGVNYLGHFLLTQLVLPKIEKVHGRVINLSSVASLLYKKTVFPFTAEEKEFMSMRYYCESKLAMAMFAKQLSKKNSNITAVSEHPGCVRTALWQFFPYWMQIVCGPVLRVIFKSPVEGVQTALYLVNEENVANGEYHADCKVAGKHNKCLDDDTLLEKLWDDSMEAVKPFMN</sequence>
<dbReference type="PANTHER" id="PTHR43157">
    <property type="entry name" value="PHOSPHATIDYLINOSITOL-GLYCAN BIOSYNTHESIS CLASS F PROTEIN-RELATED"/>
    <property type="match status" value="1"/>
</dbReference>
<keyword evidence="4" id="KW-1185">Reference proteome</keyword>
<dbReference type="PRINTS" id="PR00080">
    <property type="entry name" value="SDRFAMILY"/>
</dbReference>
<organism evidence="3 4">
    <name type="scientific">Entamoeba invadens IP1</name>
    <dbReference type="NCBI Taxonomy" id="370355"/>
    <lineage>
        <taxon>Eukaryota</taxon>
        <taxon>Amoebozoa</taxon>
        <taxon>Evosea</taxon>
        <taxon>Archamoebae</taxon>
        <taxon>Mastigamoebida</taxon>
        <taxon>Entamoebidae</taxon>
        <taxon>Entamoeba</taxon>
    </lineage>
</organism>
<dbReference type="GeneID" id="14885348"/>
<dbReference type="EMBL" id="KB206986">
    <property type="protein sequence ID" value="ELP86368.1"/>
    <property type="molecule type" value="Genomic_DNA"/>
</dbReference>
<dbReference type="OMA" id="APHIRRY"/>
<dbReference type="Gene3D" id="3.40.50.720">
    <property type="entry name" value="NAD(P)-binding Rossmann-like Domain"/>
    <property type="match status" value="1"/>
</dbReference>
<evidence type="ECO:0000256" key="2">
    <source>
        <dbReference type="RuleBase" id="RU000363"/>
    </source>
</evidence>
<dbReference type="VEuPathDB" id="AmoebaDB:EIN_296880"/>
<dbReference type="OrthoDB" id="25001at2759"/>
<evidence type="ECO:0000313" key="4">
    <source>
        <dbReference type="Proteomes" id="UP000014680"/>
    </source>
</evidence>
<dbReference type="EC" id="1.1.1.100" evidence="3"/>
<reference evidence="3 4" key="1">
    <citation type="submission" date="2012-10" db="EMBL/GenBank/DDBJ databases">
        <authorList>
            <person name="Zafar N."/>
            <person name="Inman J."/>
            <person name="Hall N."/>
            <person name="Lorenzi H."/>
            <person name="Caler E."/>
        </authorList>
    </citation>
    <scope>NUCLEOTIDE SEQUENCE [LARGE SCALE GENOMIC DNA]</scope>
    <source>
        <strain evidence="3 4">IP1</strain>
    </source>
</reference>
<name>L7FKH2_ENTIV</name>
<dbReference type="KEGG" id="eiv:EIN_296880"/>
<dbReference type="AlphaFoldDB" id="L7FKH2"/>
<protein>
    <submittedName>
        <fullName evidence="3">Restnol dehydrogenase, putative</fullName>
        <ecNumber evidence="3">1.1.1.100</ecNumber>
    </submittedName>
</protein>
<dbReference type="PANTHER" id="PTHR43157:SF31">
    <property type="entry name" value="PHOSPHATIDYLINOSITOL-GLYCAN BIOSYNTHESIS CLASS F PROTEIN"/>
    <property type="match status" value="1"/>
</dbReference>
<accession>L7FKH2</accession>
<dbReference type="InterPro" id="IPR036291">
    <property type="entry name" value="NAD(P)-bd_dom_sf"/>
</dbReference>
<dbReference type="SUPFAM" id="SSF51735">
    <property type="entry name" value="NAD(P)-binding Rossmann-fold domains"/>
    <property type="match status" value="1"/>
</dbReference>